<dbReference type="Pfam" id="PF07681">
    <property type="entry name" value="DoxX"/>
    <property type="match status" value="1"/>
</dbReference>
<dbReference type="STRING" id="1210090.GCA_001613185_02884"/>
<dbReference type="RefSeq" id="WP_067508833.1">
    <property type="nucleotide sequence ID" value="NZ_CP107943.1"/>
</dbReference>
<dbReference type="InterPro" id="IPR051907">
    <property type="entry name" value="DoxX-like_oxidoreductase"/>
</dbReference>
<name>A0A366E3E7_9NOCA</name>
<comment type="caution">
    <text evidence="9">The sequence shown here is derived from an EMBL/GenBank/DDBJ whole genome shotgun (WGS) entry which is preliminary data.</text>
</comment>
<keyword evidence="10" id="KW-1185">Reference proteome</keyword>
<feature type="transmembrane region" description="Helical" evidence="8">
    <location>
        <begin position="252"/>
        <end position="272"/>
    </location>
</feature>
<evidence type="ECO:0000256" key="7">
    <source>
        <dbReference type="SAM" id="MobiDB-lite"/>
    </source>
</evidence>
<keyword evidence="6 8" id="KW-0472">Membrane</keyword>
<sequence>MTDKPNDTATGEQPSATTTGRGVTSPFDSPTEQFPQPDLTKPAPGELPRTDDELGLDPDVPGTGKNPGAADFPADDSPTYSYASIPPAANAPGEPSKAARRREAENRRGTLDLGLLLLRVVVGATFLYHGLQKLTGWFHGPGLDGTRDMMAEGGWDHPTVSTVLVTVGEVGGGILLILGLATPLAAGSVLAVILNAWAWKQGMIPGFQYNSGTPTGVELDSILAGAAAVLILTGPGRLSLDRNRGWATRPAWGSFAVLLLAIAAAALTYWYLHGGNPLTGIGPFD</sequence>
<feature type="transmembrane region" description="Helical" evidence="8">
    <location>
        <begin position="174"/>
        <end position="198"/>
    </location>
</feature>
<dbReference type="AlphaFoldDB" id="A0A366E3E7"/>
<feature type="compositionally biased region" description="Polar residues" evidence="7">
    <location>
        <begin position="7"/>
        <end position="34"/>
    </location>
</feature>
<evidence type="ECO:0000313" key="10">
    <source>
        <dbReference type="Proteomes" id="UP000252586"/>
    </source>
</evidence>
<evidence type="ECO:0000256" key="4">
    <source>
        <dbReference type="ARBA" id="ARBA00022692"/>
    </source>
</evidence>
<dbReference type="PANTHER" id="PTHR33452">
    <property type="entry name" value="OXIDOREDUCTASE CATD-RELATED"/>
    <property type="match status" value="1"/>
</dbReference>
<dbReference type="PANTHER" id="PTHR33452:SF1">
    <property type="entry name" value="INNER MEMBRANE PROTEIN YPHA-RELATED"/>
    <property type="match status" value="1"/>
</dbReference>
<organism evidence="9 10">
    <name type="scientific">Nocardia puris</name>
    <dbReference type="NCBI Taxonomy" id="208602"/>
    <lineage>
        <taxon>Bacteria</taxon>
        <taxon>Bacillati</taxon>
        <taxon>Actinomycetota</taxon>
        <taxon>Actinomycetes</taxon>
        <taxon>Mycobacteriales</taxon>
        <taxon>Nocardiaceae</taxon>
        <taxon>Nocardia</taxon>
    </lineage>
</organism>
<dbReference type="InterPro" id="IPR032808">
    <property type="entry name" value="DoxX"/>
</dbReference>
<feature type="transmembrane region" description="Helical" evidence="8">
    <location>
        <begin position="110"/>
        <end position="131"/>
    </location>
</feature>
<proteinExistence type="inferred from homology"/>
<keyword evidence="5 8" id="KW-1133">Transmembrane helix</keyword>
<evidence type="ECO:0000313" key="9">
    <source>
        <dbReference type="EMBL" id="RBO96863.1"/>
    </source>
</evidence>
<keyword evidence="4 8" id="KW-0812">Transmembrane</keyword>
<protein>
    <submittedName>
        <fullName evidence="9">Putative oxidoreductase</fullName>
    </submittedName>
</protein>
<evidence type="ECO:0000256" key="2">
    <source>
        <dbReference type="ARBA" id="ARBA00006679"/>
    </source>
</evidence>
<dbReference type="Proteomes" id="UP000252586">
    <property type="component" value="Unassembled WGS sequence"/>
</dbReference>
<evidence type="ECO:0000256" key="6">
    <source>
        <dbReference type="ARBA" id="ARBA00023136"/>
    </source>
</evidence>
<evidence type="ECO:0000256" key="1">
    <source>
        <dbReference type="ARBA" id="ARBA00004651"/>
    </source>
</evidence>
<gene>
    <name evidence="9" type="ORF">DFR74_101882</name>
</gene>
<evidence type="ECO:0000256" key="5">
    <source>
        <dbReference type="ARBA" id="ARBA00022989"/>
    </source>
</evidence>
<evidence type="ECO:0000256" key="8">
    <source>
        <dbReference type="SAM" id="Phobius"/>
    </source>
</evidence>
<evidence type="ECO:0000256" key="3">
    <source>
        <dbReference type="ARBA" id="ARBA00022475"/>
    </source>
</evidence>
<comment type="similarity">
    <text evidence="2">Belongs to the DoxX family.</text>
</comment>
<accession>A0A366E3E7</accession>
<comment type="subcellular location">
    <subcellularLocation>
        <location evidence="1">Cell membrane</location>
        <topology evidence="1">Multi-pass membrane protein</topology>
    </subcellularLocation>
</comment>
<keyword evidence="3" id="KW-1003">Cell membrane</keyword>
<feature type="region of interest" description="Disordered" evidence="7">
    <location>
        <begin position="1"/>
        <end position="105"/>
    </location>
</feature>
<dbReference type="OrthoDB" id="346004at2"/>
<dbReference type="EMBL" id="QNRE01000001">
    <property type="protein sequence ID" value="RBO96863.1"/>
    <property type="molecule type" value="Genomic_DNA"/>
</dbReference>
<dbReference type="GO" id="GO:0005886">
    <property type="term" value="C:plasma membrane"/>
    <property type="evidence" value="ECO:0007669"/>
    <property type="project" value="UniProtKB-SubCell"/>
</dbReference>
<reference evidence="9 10" key="1">
    <citation type="submission" date="2018-06" db="EMBL/GenBank/DDBJ databases">
        <title>Genomic Encyclopedia of Type Strains, Phase IV (KMG-IV): sequencing the most valuable type-strain genomes for metagenomic binning, comparative biology and taxonomic classification.</title>
        <authorList>
            <person name="Goeker M."/>
        </authorList>
    </citation>
    <scope>NUCLEOTIDE SEQUENCE [LARGE SCALE GENOMIC DNA]</scope>
    <source>
        <strain evidence="9 10">DSM 44599</strain>
    </source>
</reference>